<dbReference type="PANTHER" id="PTHR34828:SF1">
    <property type="entry name" value="TESTIS-EXPRESSED PROTEIN 45"/>
    <property type="match status" value="1"/>
</dbReference>
<evidence type="ECO:0000313" key="3">
    <source>
        <dbReference type="Proteomes" id="UP001295684"/>
    </source>
</evidence>
<dbReference type="EMBL" id="CAMPGE010007640">
    <property type="protein sequence ID" value="CAI2366554.1"/>
    <property type="molecule type" value="Genomic_DNA"/>
</dbReference>
<evidence type="ECO:0000256" key="1">
    <source>
        <dbReference type="SAM" id="MobiDB-lite"/>
    </source>
</evidence>
<dbReference type="InterPro" id="IPR028001">
    <property type="entry name" value="SAXO5"/>
</dbReference>
<organism evidence="2 3">
    <name type="scientific">Euplotes crassus</name>
    <dbReference type="NCBI Taxonomy" id="5936"/>
    <lineage>
        <taxon>Eukaryota</taxon>
        <taxon>Sar</taxon>
        <taxon>Alveolata</taxon>
        <taxon>Ciliophora</taxon>
        <taxon>Intramacronucleata</taxon>
        <taxon>Spirotrichea</taxon>
        <taxon>Hypotrichia</taxon>
        <taxon>Euplotida</taxon>
        <taxon>Euplotidae</taxon>
        <taxon>Moneuplotes</taxon>
    </lineage>
</organism>
<feature type="region of interest" description="Disordered" evidence="1">
    <location>
        <begin position="108"/>
        <end position="141"/>
    </location>
</feature>
<name>A0AAD1UD11_EUPCR</name>
<protein>
    <submittedName>
        <fullName evidence="2">Uncharacterized protein</fullName>
    </submittedName>
</protein>
<sequence>MDVDGGGYLVDNVPQANKPESHLIFGKDPNKVLISQARRQFQPPGQLDSITGKNDARTMTMTHFLLGNDRGDGVTTMNADYQPPGAAFTPAALDVNTKADLRKSHFTLGNENGRMMGREAKGVPFVPGQGSRLNEREERKNKMRKHNFVFGKEDNTFVSTNNASYKPYEGTAGMNNSSKIGDDIGKTHYRLGGQSAPMKTTHQREFIPKSGEPNGGIKDTKTFQRTNFQFGNDRGNMVSSSHMHYKNYPHGESGKLNRQQLNELRKEHFILGKHPNHFRTENQIKYGDNGMNTVAPVGNRQMTTTSSVKIGDPKLAGTYFRTTYEQANQERPLGNNIMKKDGISMQGSHFQIGDPNCRVAKSVSQATYRPLPPPDRMGDKDAELKIRSNHFDLGGNSLPGQYKSVSKAAFDFKGNANDIRSKLDENRKKDLTASHFKVGGDSVAMKSTMQASYRDLGPSQAAFNDDKKTDLRNSHFVLGDPATADYKTNHEIQFRPHAFK</sequence>
<dbReference type="Proteomes" id="UP001295684">
    <property type="component" value="Unassembled WGS sequence"/>
</dbReference>
<dbReference type="PANTHER" id="PTHR34828">
    <property type="entry name" value="TESTIS-EXPRESSED PROTEIN 45"/>
    <property type="match status" value="1"/>
</dbReference>
<dbReference type="AlphaFoldDB" id="A0AAD1UD11"/>
<proteinExistence type="predicted"/>
<comment type="caution">
    <text evidence="2">The sequence shown here is derived from an EMBL/GenBank/DDBJ whole genome shotgun (WGS) entry which is preliminary data.</text>
</comment>
<keyword evidence="3" id="KW-1185">Reference proteome</keyword>
<gene>
    <name evidence="2" type="ORF">ECRASSUSDP1_LOCUS7827</name>
</gene>
<evidence type="ECO:0000313" key="2">
    <source>
        <dbReference type="EMBL" id="CAI2366554.1"/>
    </source>
</evidence>
<accession>A0AAD1UD11</accession>
<reference evidence="2" key="1">
    <citation type="submission" date="2023-07" db="EMBL/GenBank/DDBJ databases">
        <authorList>
            <consortium name="AG Swart"/>
            <person name="Singh M."/>
            <person name="Singh A."/>
            <person name="Seah K."/>
            <person name="Emmerich C."/>
        </authorList>
    </citation>
    <scope>NUCLEOTIDE SEQUENCE</scope>
    <source>
        <strain evidence="2">DP1</strain>
    </source>
</reference>